<evidence type="ECO:0000313" key="1">
    <source>
        <dbReference type="EMBL" id="MFC4263001.1"/>
    </source>
</evidence>
<evidence type="ECO:0000313" key="2">
    <source>
        <dbReference type="Proteomes" id="UP001595907"/>
    </source>
</evidence>
<sequence>MQHRINPDIDIIAQVIAAVLTAKPDDGFCKSIQQQYFERGSLSKKQLEGLLGKAQRIQKIAPAKIATLEAIIKKKHVTQRSEATISASIVTAKDEQVGQMVAAILLKYPQHKRVLLFQSIFKKNNILNPAEKAELERLYKLLIK</sequence>
<dbReference type="RefSeq" id="WP_379709013.1">
    <property type="nucleotide sequence ID" value="NZ_JBHSCZ010000002.1"/>
</dbReference>
<proteinExistence type="predicted"/>
<dbReference type="EMBL" id="JBHSCZ010000002">
    <property type="protein sequence ID" value="MFC4263001.1"/>
    <property type="molecule type" value="Genomic_DNA"/>
</dbReference>
<gene>
    <name evidence="1" type="ORF">ACFOWM_08940</name>
</gene>
<comment type="caution">
    <text evidence="1">The sequence shown here is derived from an EMBL/GenBank/DDBJ whole genome shotgun (WGS) entry which is preliminary data.</text>
</comment>
<keyword evidence="2" id="KW-1185">Reference proteome</keyword>
<reference evidence="2" key="1">
    <citation type="journal article" date="2019" name="Int. J. Syst. Evol. Microbiol.">
        <title>The Global Catalogue of Microorganisms (GCM) 10K type strain sequencing project: providing services to taxonomists for standard genome sequencing and annotation.</title>
        <authorList>
            <consortium name="The Broad Institute Genomics Platform"/>
            <consortium name="The Broad Institute Genome Sequencing Center for Infectious Disease"/>
            <person name="Wu L."/>
            <person name="Ma J."/>
        </authorList>
    </citation>
    <scope>NUCLEOTIDE SEQUENCE [LARGE SCALE GENOMIC DNA]</scope>
    <source>
        <strain evidence="2">CECT 8289</strain>
    </source>
</reference>
<accession>A0ABV8QRS0</accession>
<name>A0ABV8QRS0_9BACT</name>
<dbReference type="Proteomes" id="UP001595907">
    <property type="component" value="Unassembled WGS sequence"/>
</dbReference>
<protein>
    <submittedName>
        <fullName evidence="1">Uncharacterized protein</fullName>
    </submittedName>
</protein>
<organism evidence="1 2">
    <name type="scientific">Ferruginibacter yonginensis</name>
    <dbReference type="NCBI Taxonomy" id="1310416"/>
    <lineage>
        <taxon>Bacteria</taxon>
        <taxon>Pseudomonadati</taxon>
        <taxon>Bacteroidota</taxon>
        <taxon>Chitinophagia</taxon>
        <taxon>Chitinophagales</taxon>
        <taxon>Chitinophagaceae</taxon>
        <taxon>Ferruginibacter</taxon>
    </lineage>
</organism>